<feature type="domain" description="Peptidase M24" evidence="1">
    <location>
        <begin position="177"/>
        <end position="388"/>
    </location>
</feature>
<gene>
    <name evidence="3" type="ORF">K3U94_19480</name>
</gene>
<dbReference type="CDD" id="cd01066">
    <property type="entry name" value="APP_MetAP"/>
    <property type="match status" value="1"/>
</dbReference>
<dbReference type="InterPro" id="IPR029149">
    <property type="entry name" value="Creatin/AminoP/Spt16_N"/>
</dbReference>
<evidence type="ECO:0000313" key="3">
    <source>
        <dbReference type="EMBL" id="QZA07120.1"/>
    </source>
</evidence>
<dbReference type="Gene3D" id="3.40.350.10">
    <property type="entry name" value="Creatinase/prolidase N-terminal domain"/>
    <property type="match status" value="1"/>
</dbReference>
<evidence type="ECO:0000259" key="1">
    <source>
        <dbReference type="Pfam" id="PF00557"/>
    </source>
</evidence>
<dbReference type="PANTHER" id="PTHR46112">
    <property type="entry name" value="AMINOPEPTIDASE"/>
    <property type="match status" value="1"/>
</dbReference>
<dbReference type="SUPFAM" id="SSF55920">
    <property type="entry name" value="Creatinase/aminopeptidase"/>
    <property type="match status" value="1"/>
</dbReference>
<evidence type="ECO:0000313" key="4">
    <source>
        <dbReference type="Proteomes" id="UP000825008"/>
    </source>
</evidence>
<dbReference type="Gene3D" id="3.90.230.10">
    <property type="entry name" value="Creatinase/methionine aminopeptidase superfamily"/>
    <property type="match status" value="1"/>
</dbReference>
<feature type="domain" description="Creatinase N-terminal" evidence="2">
    <location>
        <begin position="32"/>
        <end position="163"/>
    </location>
</feature>
<name>A0A9X7WH32_9MYCO</name>
<dbReference type="SUPFAM" id="SSF53092">
    <property type="entry name" value="Creatinase/prolidase N-terminal domain"/>
    <property type="match status" value="1"/>
</dbReference>
<dbReference type="Pfam" id="PF00557">
    <property type="entry name" value="Peptidase_M24"/>
    <property type="match status" value="1"/>
</dbReference>
<evidence type="ECO:0000259" key="2">
    <source>
        <dbReference type="Pfam" id="PF01321"/>
    </source>
</evidence>
<dbReference type="AlphaFoldDB" id="A0A9X7WH32"/>
<dbReference type="EMBL" id="CP080997">
    <property type="protein sequence ID" value="QZA07120.1"/>
    <property type="molecule type" value="Genomic_DNA"/>
</dbReference>
<reference evidence="3" key="1">
    <citation type="submission" date="2021-08" db="EMBL/GenBank/DDBJ databases">
        <title>Whole genome sequencing of non-tuberculosis mycobacteria type-strains.</title>
        <authorList>
            <person name="Igarashi Y."/>
            <person name="Osugi A."/>
            <person name="Mitarai S."/>
        </authorList>
    </citation>
    <scope>NUCLEOTIDE SEQUENCE</scope>
    <source>
        <strain evidence="3">JCM 30995</strain>
    </source>
</reference>
<accession>A0A9X7WH32</accession>
<protein>
    <submittedName>
        <fullName evidence="3">Xaa-Pro peptidase family protein</fullName>
    </submittedName>
</protein>
<dbReference type="PANTHER" id="PTHR46112:SF2">
    <property type="entry name" value="XAA-PRO AMINOPEPTIDASE P-RELATED"/>
    <property type="match status" value="1"/>
</dbReference>
<organism evidence="3 4">
    <name type="scientific">Mycolicibacter heraklionensis</name>
    <dbReference type="NCBI Taxonomy" id="512402"/>
    <lineage>
        <taxon>Bacteria</taxon>
        <taxon>Bacillati</taxon>
        <taxon>Actinomycetota</taxon>
        <taxon>Actinomycetes</taxon>
        <taxon>Mycobacteriales</taxon>
        <taxon>Mycobacteriaceae</taxon>
        <taxon>Mycolicibacter</taxon>
    </lineage>
</organism>
<proteinExistence type="predicted"/>
<dbReference type="Pfam" id="PF01321">
    <property type="entry name" value="Creatinase_N"/>
    <property type="match status" value="1"/>
</dbReference>
<dbReference type="InterPro" id="IPR050659">
    <property type="entry name" value="Peptidase_M24B"/>
</dbReference>
<dbReference type="InterPro" id="IPR000587">
    <property type="entry name" value="Creatinase_N"/>
</dbReference>
<sequence>MVAAAATLSAVTGNVEIAEVPDRPRLRRETGARLRAAMAERGIDALVLLGNNAVTYATGTGWRLGDAGLSHVDRPVAVVLADDPWPHLFTPLRDGWESSLGAVHLHGPAFLECDEGVDQFARVIAELIPGTAVVGVDECTGAMRRAHHRLFAARRPVDAAQVVNAAKLTKTADELSCLRTACRITGQAMAEVQARLEPGVRQRELSAHFLRRAFEFGADAVMLEPIWQVMTDGRAAGDLPLVTPGRELTAGDVVWSDASIGYGGYCSAFGRTWLVGADPTPRQQAQFRQWREILSAVLNVTRAGVTAGDLARVATAANGGRRPWLPHGYLGHGLGVTAGEAPMIGTDLGTEFDENFVFEPGMVLVLEPMVWEAGTGGYRSKHVVAITEDGFLSLTDDPHTPYAY</sequence>
<dbReference type="Proteomes" id="UP000825008">
    <property type="component" value="Chromosome"/>
</dbReference>
<dbReference type="InterPro" id="IPR036005">
    <property type="entry name" value="Creatinase/aminopeptidase-like"/>
</dbReference>
<dbReference type="KEGG" id="mher:K3U94_19480"/>
<dbReference type="InterPro" id="IPR000994">
    <property type="entry name" value="Pept_M24"/>
</dbReference>